<dbReference type="Gene3D" id="1.10.1750.10">
    <property type="match status" value="1"/>
</dbReference>
<organism evidence="1 2">
    <name type="scientific">Dokdonia ponticola</name>
    <dbReference type="NCBI Taxonomy" id="2041041"/>
    <lineage>
        <taxon>Bacteria</taxon>
        <taxon>Pseudomonadati</taxon>
        <taxon>Bacteroidota</taxon>
        <taxon>Flavobacteriia</taxon>
        <taxon>Flavobacteriales</taxon>
        <taxon>Flavobacteriaceae</taxon>
        <taxon>Dokdonia</taxon>
    </lineage>
</organism>
<sequence length="158" mass="18850">MNEQKDILEKNLTIYGLLDVRVQQLVSKFGITRAIAMLDGMTSPQIVLDDAEKEVLIVNFLNKRAQKYFGFTAKDFYNAQDQNARDARMSCYYLLVKHVGMNYQTIAYYYKQKRRNIRYNYKKIEEIIEIKTFYKDFFKRFDALESSLITYLLELKTK</sequence>
<evidence type="ECO:0008006" key="3">
    <source>
        <dbReference type="Google" id="ProtNLM"/>
    </source>
</evidence>
<evidence type="ECO:0000313" key="2">
    <source>
        <dbReference type="Proteomes" id="UP001596043"/>
    </source>
</evidence>
<dbReference type="SUPFAM" id="SSF48295">
    <property type="entry name" value="TrpR-like"/>
    <property type="match status" value="1"/>
</dbReference>
<gene>
    <name evidence="1" type="ORF">ACFO3O_06340</name>
</gene>
<accession>A0ABV9HTP6</accession>
<dbReference type="EMBL" id="JBHSFV010000002">
    <property type="protein sequence ID" value="MFC4633517.1"/>
    <property type="molecule type" value="Genomic_DNA"/>
</dbReference>
<proteinExistence type="predicted"/>
<comment type="caution">
    <text evidence="1">The sequence shown here is derived from an EMBL/GenBank/DDBJ whole genome shotgun (WGS) entry which is preliminary data.</text>
</comment>
<reference evidence="2" key="1">
    <citation type="journal article" date="2019" name="Int. J. Syst. Evol. Microbiol.">
        <title>The Global Catalogue of Microorganisms (GCM) 10K type strain sequencing project: providing services to taxonomists for standard genome sequencing and annotation.</title>
        <authorList>
            <consortium name="The Broad Institute Genomics Platform"/>
            <consortium name="The Broad Institute Genome Sequencing Center for Infectious Disease"/>
            <person name="Wu L."/>
            <person name="Ma J."/>
        </authorList>
    </citation>
    <scope>NUCLEOTIDE SEQUENCE [LARGE SCALE GENOMIC DNA]</scope>
    <source>
        <strain evidence="2">YJ-61-S</strain>
    </source>
</reference>
<keyword evidence="2" id="KW-1185">Reference proteome</keyword>
<dbReference type="InterPro" id="IPR010921">
    <property type="entry name" value="Trp_repressor/repl_initiator"/>
</dbReference>
<evidence type="ECO:0000313" key="1">
    <source>
        <dbReference type="EMBL" id="MFC4633517.1"/>
    </source>
</evidence>
<protein>
    <recommendedName>
        <fullName evidence="3">Chromosomal replication initiator DnaA C-terminal domain-containing protein</fullName>
    </recommendedName>
</protein>
<dbReference type="Proteomes" id="UP001596043">
    <property type="component" value="Unassembled WGS sequence"/>
</dbReference>
<name>A0ABV9HTP6_9FLAO</name>
<dbReference type="RefSeq" id="WP_379977724.1">
    <property type="nucleotide sequence ID" value="NZ_JBHSFV010000002.1"/>
</dbReference>